<dbReference type="PANTHER" id="PTHR31272">
    <property type="entry name" value="CYTOCHROME C-TYPE BIOGENESIS PROTEIN HI_1454-RELATED"/>
    <property type="match status" value="1"/>
</dbReference>
<feature type="domain" description="Cytochrome C biogenesis protein transmembrane" evidence="8">
    <location>
        <begin position="10"/>
        <end position="217"/>
    </location>
</feature>
<keyword evidence="4" id="KW-0201">Cytochrome c-type biogenesis</keyword>
<evidence type="ECO:0000256" key="6">
    <source>
        <dbReference type="ARBA" id="ARBA00023136"/>
    </source>
</evidence>
<feature type="transmembrane region" description="Helical" evidence="7">
    <location>
        <begin position="126"/>
        <end position="151"/>
    </location>
</feature>
<dbReference type="Pfam" id="PF02683">
    <property type="entry name" value="DsbD_TM"/>
    <property type="match status" value="1"/>
</dbReference>
<evidence type="ECO:0000256" key="3">
    <source>
        <dbReference type="ARBA" id="ARBA00022692"/>
    </source>
</evidence>
<proteinExistence type="inferred from homology"/>
<comment type="subcellular location">
    <subcellularLocation>
        <location evidence="1">Membrane</location>
        <topology evidence="1">Multi-pass membrane protein</topology>
    </subcellularLocation>
</comment>
<evidence type="ECO:0000256" key="1">
    <source>
        <dbReference type="ARBA" id="ARBA00004141"/>
    </source>
</evidence>
<keyword evidence="10" id="KW-1185">Reference proteome</keyword>
<reference evidence="10" key="1">
    <citation type="journal article" date="2019" name="Int. J. Syst. Evol. Microbiol.">
        <title>The Global Catalogue of Microorganisms (GCM) 10K type strain sequencing project: providing services to taxonomists for standard genome sequencing and annotation.</title>
        <authorList>
            <consortium name="The Broad Institute Genomics Platform"/>
            <consortium name="The Broad Institute Genome Sequencing Center for Infectious Disease"/>
            <person name="Wu L."/>
            <person name="Ma J."/>
        </authorList>
    </citation>
    <scope>NUCLEOTIDE SEQUENCE [LARGE SCALE GENOMIC DNA]</scope>
    <source>
        <strain evidence="10">CGMCC 1.19062</strain>
    </source>
</reference>
<evidence type="ECO:0000256" key="7">
    <source>
        <dbReference type="SAM" id="Phobius"/>
    </source>
</evidence>
<accession>A0ABW5DSL6</accession>
<keyword evidence="3 7" id="KW-0812">Transmembrane</keyword>
<protein>
    <submittedName>
        <fullName evidence="9">Cytochrome c biogenesis CcdA family protein</fullName>
    </submittedName>
</protein>
<evidence type="ECO:0000313" key="10">
    <source>
        <dbReference type="Proteomes" id="UP001597295"/>
    </source>
</evidence>
<evidence type="ECO:0000259" key="8">
    <source>
        <dbReference type="Pfam" id="PF02683"/>
    </source>
</evidence>
<gene>
    <name evidence="9" type="ORF">ACFSM5_11445</name>
</gene>
<keyword evidence="6 7" id="KW-0472">Membrane</keyword>
<organism evidence="9 10">
    <name type="scientific">Lacibacterium aquatile</name>
    <dbReference type="NCBI Taxonomy" id="1168082"/>
    <lineage>
        <taxon>Bacteria</taxon>
        <taxon>Pseudomonadati</taxon>
        <taxon>Pseudomonadota</taxon>
        <taxon>Alphaproteobacteria</taxon>
        <taxon>Rhodospirillales</taxon>
        <taxon>Rhodospirillaceae</taxon>
    </lineage>
</organism>
<evidence type="ECO:0000256" key="5">
    <source>
        <dbReference type="ARBA" id="ARBA00022989"/>
    </source>
</evidence>
<feature type="transmembrane region" description="Helical" evidence="7">
    <location>
        <begin position="87"/>
        <end position="106"/>
    </location>
</feature>
<dbReference type="EMBL" id="JBHUIP010000011">
    <property type="protein sequence ID" value="MFD2263505.1"/>
    <property type="molecule type" value="Genomic_DNA"/>
</dbReference>
<dbReference type="InterPro" id="IPR051790">
    <property type="entry name" value="Cytochrome_c-biogenesis_DsbD"/>
</dbReference>
<evidence type="ECO:0000256" key="4">
    <source>
        <dbReference type="ARBA" id="ARBA00022748"/>
    </source>
</evidence>
<feature type="transmembrane region" description="Helical" evidence="7">
    <location>
        <begin position="163"/>
        <end position="184"/>
    </location>
</feature>
<dbReference type="Proteomes" id="UP001597295">
    <property type="component" value="Unassembled WGS sequence"/>
</dbReference>
<evidence type="ECO:0000256" key="2">
    <source>
        <dbReference type="ARBA" id="ARBA00006143"/>
    </source>
</evidence>
<comment type="caution">
    <text evidence="9">The sequence shown here is derived from an EMBL/GenBank/DDBJ whole genome shotgun (WGS) entry which is preliminary data.</text>
</comment>
<sequence>MISLTLIGLATAIFGGFASFLSPCVLPLVPGYIAYVCGSGDGPVPTKHRRLWLGGWFVLGFSTVFVLLGAGANLLSDLLLEYRWEAGIAGGVMMIVFGLLTLGTLTPAVLQRDWRWHGRLSGGTPIGAYLVGLAFAFGWTPCIGPILGAILTLTTGAPSLNGIILLAAYSVGLGIPFLLAAATYDGLQTRIGRWRRFAPAVKAVGGFGMIAMGLLLMTGRLTDLALWFLETFPWLATIG</sequence>
<dbReference type="InterPro" id="IPR003834">
    <property type="entry name" value="Cyt_c_assmbl_TM_dom"/>
</dbReference>
<comment type="similarity">
    <text evidence="2">Belongs to the DsbD family.</text>
</comment>
<name>A0ABW5DSL6_9PROT</name>
<feature type="transmembrane region" description="Helical" evidence="7">
    <location>
        <begin position="196"/>
        <end position="217"/>
    </location>
</feature>
<dbReference type="RefSeq" id="WP_379876518.1">
    <property type="nucleotide sequence ID" value="NZ_JBHUIP010000011.1"/>
</dbReference>
<dbReference type="PANTHER" id="PTHR31272:SF4">
    <property type="entry name" value="CYTOCHROME C-TYPE BIOGENESIS PROTEIN HI_1454-RELATED"/>
    <property type="match status" value="1"/>
</dbReference>
<evidence type="ECO:0000313" key="9">
    <source>
        <dbReference type="EMBL" id="MFD2263505.1"/>
    </source>
</evidence>
<keyword evidence="5 7" id="KW-1133">Transmembrane helix</keyword>
<feature type="transmembrane region" description="Helical" evidence="7">
    <location>
        <begin position="51"/>
        <end position="75"/>
    </location>
</feature>